<evidence type="ECO:0000313" key="8">
    <source>
        <dbReference type="EMBL" id="SDF85590.1"/>
    </source>
</evidence>
<comment type="cofactor">
    <cofactor evidence="6">
        <name>FMN</name>
        <dbReference type="ChEBI" id="CHEBI:58210"/>
    </cofactor>
    <text evidence="6">Binds 1 FMN per subunit.</text>
</comment>
<comment type="function">
    <text evidence="6">Quinone reductase that provides resistance to thiol-specific stress caused by electrophilic quinones.</text>
</comment>
<reference evidence="8 9" key="1">
    <citation type="submission" date="2016-10" db="EMBL/GenBank/DDBJ databases">
        <authorList>
            <person name="de Groot N.N."/>
        </authorList>
    </citation>
    <scope>NUCLEOTIDE SEQUENCE [LARGE SCALE GENOMIC DNA]</scope>
    <source>
        <strain evidence="8 9">DSM 569</strain>
    </source>
</reference>
<dbReference type="GO" id="GO:0016652">
    <property type="term" value="F:oxidoreductase activity, acting on NAD(P)H as acceptor"/>
    <property type="evidence" value="ECO:0007669"/>
    <property type="project" value="UniProtKB-UniRule"/>
</dbReference>
<feature type="domain" description="Flavodoxin-like fold" evidence="7">
    <location>
        <begin position="2"/>
        <end position="196"/>
    </location>
</feature>
<proteinExistence type="inferred from homology"/>
<dbReference type="InterPro" id="IPR029039">
    <property type="entry name" value="Flavoprotein-like_sf"/>
</dbReference>
<dbReference type="InterPro" id="IPR003680">
    <property type="entry name" value="Flavodoxin_fold"/>
</dbReference>
<dbReference type="InterPro" id="IPR050104">
    <property type="entry name" value="FMN-dep_NADH:Q_OxRdtase_AzoR1"/>
</dbReference>
<dbReference type="Gene3D" id="3.40.50.360">
    <property type="match status" value="1"/>
</dbReference>
<keyword evidence="2 6" id="KW-0288">FMN</keyword>
<dbReference type="InterPro" id="IPR023048">
    <property type="entry name" value="NADH:quinone_OxRdtase_FMN_depd"/>
</dbReference>
<keyword evidence="1 6" id="KW-0285">Flavoprotein</keyword>
<dbReference type="Proteomes" id="UP000183404">
    <property type="component" value="Unassembled WGS sequence"/>
</dbReference>
<accession>A0A1G7PJL6</accession>
<dbReference type="GO" id="GO:0009055">
    <property type="term" value="F:electron transfer activity"/>
    <property type="evidence" value="ECO:0007669"/>
    <property type="project" value="UniProtKB-UniRule"/>
</dbReference>
<evidence type="ECO:0000256" key="1">
    <source>
        <dbReference type="ARBA" id="ARBA00022630"/>
    </source>
</evidence>
<sequence>MSKLLYIKANPKNDDASRTFRISEQFIKTYKEYNPQDEIITLDLYKEKIHFLTLDDINSIFGPKTDSSKDHPILKYAYQFAEADKYVIAAPMWNLGIPSILKAYIDYITVSGITFKYTEQGAVGLMKGKKAVHIMATGGEYTHGPFSGFEMANRYIKAILTFMGIEVVETIVAERLDIIGEDVEKIVSEATKRAQEVAKTF</sequence>
<comment type="catalytic activity">
    <reaction evidence="6">
        <text>2 a quinone + NADH + H(+) = 2 a 1,4-benzosemiquinone + NAD(+)</text>
        <dbReference type="Rhea" id="RHEA:65952"/>
        <dbReference type="ChEBI" id="CHEBI:15378"/>
        <dbReference type="ChEBI" id="CHEBI:57540"/>
        <dbReference type="ChEBI" id="CHEBI:57945"/>
        <dbReference type="ChEBI" id="CHEBI:132124"/>
        <dbReference type="ChEBI" id="CHEBI:134225"/>
    </reaction>
</comment>
<evidence type="ECO:0000256" key="6">
    <source>
        <dbReference type="HAMAP-Rule" id="MF_01216"/>
    </source>
</evidence>
<dbReference type="PANTHER" id="PTHR43741:SF7">
    <property type="entry name" value="FMN-DEPENDENT NADH:QUINONE OXIDOREDUCTASE"/>
    <property type="match status" value="1"/>
</dbReference>
<dbReference type="PANTHER" id="PTHR43741">
    <property type="entry name" value="FMN-DEPENDENT NADH-AZOREDUCTASE 1"/>
    <property type="match status" value="1"/>
</dbReference>
<comment type="function">
    <text evidence="6">Also exhibits azoreductase activity. Catalyzes the reductive cleavage of the azo bond in aromatic azo compounds to the corresponding amines.</text>
</comment>
<comment type="similarity">
    <text evidence="6">Belongs to the azoreductase type 1 family.</text>
</comment>
<keyword evidence="4 6" id="KW-0520">NAD</keyword>
<name>A0A1G7PJL6_THETY</name>
<keyword evidence="3 6" id="KW-0560">Oxidoreductase</keyword>
<evidence type="ECO:0000313" key="9">
    <source>
        <dbReference type="Proteomes" id="UP000183404"/>
    </source>
</evidence>
<evidence type="ECO:0000256" key="3">
    <source>
        <dbReference type="ARBA" id="ARBA00023002"/>
    </source>
</evidence>
<comment type="subunit">
    <text evidence="6">Homodimer.</text>
</comment>
<dbReference type="EC" id="1.7.1.17" evidence="6"/>
<dbReference type="GO" id="GO:0016655">
    <property type="term" value="F:oxidoreductase activity, acting on NAD(P)H, quinone or similar compound as acceptor"/>
    <property type="evidence" value="ECO:0007669"/>
    <property type="project" value="InterPro"/>
</dbReference>
<organism evidence="8 9">
    <name type="scientific">Thermoanaerobacter thermohydrosulfuricus</name>
    <name type="common">Clostridium thermohydrosulfuricum</name>
    <dbReference type="NCBI Taxonomy" id="1516"/>
    <lineage>
        <taxon>Bacteria</taxon>
        <taxon>Bacillati</taxon>
        <taxon>Bacillota</taxon>
        <taxon>Clostridia</taxon>
        <taxon>Thermoanaerobacterales</taxon>
        <taxon>Thermoanaerobacteraceae</taxon>
        <taxon>Thermoanaerobacter</taxon>
    </lineage>
</organism>
<evidence type="ECO:0000256" key="5">
    <source>
        <dbReference type="ARBA" id="ARBA00048542"/>
    </source>
</evidence>
<evidence type="ECO:0000259" key="7">
    <source>
        <dbReference type="Pfam" id="PF02525"/>
    </source>
</evidence>
<gene>
    <name evidence="6" type="primary">azoR</name>
    <name evidence="8" type="ORF">SAMN04244560_01344</name>
</gene>
<dbReference type="RefSeq" id="WP_003868068.1">
    <property type="nucleotide sequence ID" value="NZ_FNBS01000027.1"/>
</dbReference>
<comment type="caution">
    <text evidence="6">Lacks conserved residue(s) required for the propagation of feature annotation.</text>
</comment>
<dbReference type="GO" id="GO:0010181">
    <property type="term" value="F:FMN binding"/>
    <property type="evidence" value="ECO:0007669"/>
    <property type="project" value="UniProtKB-UniRule"/>
</dbReference>
<evidence type="ECO:0000256" key="4">
    <source>
        <dbReference type="ARBA" id="ARBA00023027"/>
    </source>
</evidence>
<dbReference type="Pfam" id="PF02525">
    <property type="entry name" value="Flavodoxin_2"/>
    <property type="match status" value="1"/>
</dbReference>
<comment type="catalytic activity">
    <reaction evidence="5">
        <text>N,N-dimethyl-1,4-phenylenediamine + anthranilate + 2 NAD(+) = 2-(4-dimethylaminophenyl)diazenylbenzoate + 2 NADH + 2 H(+)</text>
        <dbReference type="Rhea" id="RHEA:55872"/>
        <dbReference type="ChEBI" id="CHEBI:15378"/>
        <dbReference type="ChEBI" id="CHEBI:15783"/>
        <dbReference type="ChEBI" id="CHEBI:16567"/>
        <dbReference type="ChEBI" id="CHEBI:57540"/>
        <dbReference type="ChEBI" id="CHEBI:57945"/>
        <dbReference type="ChEBI" id="CHEBI:71579"/>
        <dbReference type="EC" id="1.7.1.17"/>
    </reaction>
    <physiologicalReaction direction="right-to-left" evidence="5">
        <dbReference type="Rhea" id="RHEA:55874"/>
    </physiologicalReaction>
</comment>
<feature type="binding site" evidence="6">
    <location>
        <begin position="92"/>
        <end position="95"/>
    </location>
    <ligand>
        <name>FMN</name>
        <dbReference type="ChEBI" id="CHEBI:58210"/>
    </ligand>
</feature>
<dbReference type="EMBL" id="FNBS01000027">
    <property type="protein sequence ID" value="SDF85590.1"/>
    <property type="molecule type" value="Genomic_DNA"/>
</dbReference>
<protein>
    <recommendedName>
        <fullName evidence="6">FMN dependent NADH:quinone oxidoreductase</fullName>
        <ecNumber evidence="6">1.6.5.-</ecNumber>
    </recommendedName>
    <alternativeName>
        <fullName evidence="6">Azo-dye reductase</fullName>
    </alternativeName>
    <alternativeName>
        <fullName evidence="6">FMN-dependent NADH-azo compound oxidoreductase</fullName>
    </alternativeName>
    <alternativeName>
        <fullName evidence="6">FMN-dependent NADH-azoreductase</fullName>
        <ecNumber evidence="6">1.7.1.17</ecNumber>
    </alternativeName>
</protein>
<dbReference type="HAMAP" id="MF_01216">
    <property type="entry name" value="Azoreductase_type1"/>
    <property type="match status" value="1"/>
</dbReference>
<dbReference type="SUPFAM" id="SSF52218">
    <property type="entry name" value="Flavoproteins"/>
    <property type="match status" value="1"/>
</dbReference>
<dbReference type="EC" id="1.6.5.-" evidence="6"/>
<evidence type="ECO:0000256" key="2">
    <source>
        <dbReference type="ARBA" id="ARBA00022643"/>
    </source>
</evidence>
<dbReference type="AlphaFoldDB" id="A0A1G7PJL6"/>